<dbReference type="Gene3D" id="3.30.420.40">
    <property type="match status" value="1"/>
</dbReference>
<reference evidence="1" key="1">
    <citation type="submission" date="2017-09" db="EMBL/GenBank/DDBJ databases">
        <title>Polyketide synthases of a Diaporthe helianthi virulent isolate.</title>
        <authorList>
            <person name="Baroncelli R."/>
        </authorList>
    </citation>
    <scope>NUCLEOTIDE SEQUENCE [LARGE SCALE GENOMIC DNA]</scope>
    <source>
        <strain evidence="1">7/96</strain>
    </source>
</reference>
<name>A0A2P5HTE5_DIAHE</name>
<dbReference type="InParanoid" id="A0A2P5HTE5"/>
<keyword evidence="2" id="KW-1185">Reference proteome</keyword>
<accession>A0A2P5HTE5</accession>
<dbReference type="STRING" id="158607.A0A2P5HTE5"/>
<dbReference type="SUPFAM" id="SSF53067">
    <property type="entry name" value="Actin-like ATPase domain"/>
    <property type="match status" value="1"/>
</dbReference>
<evidence type="ECO:0000313" key="1">
    <source>
        <dbReference type="EMBL" id="POS73475.1"/>
    </source>
</evidence>
<dbReference type="EMBL" id="MAVT02000791">
    <property type="protein sequence ID" value="POS73475.1"/>
    <property type="molecule type" value="Genomic_DNA"/>
</dbReference>
<gene>
    <name evidence="1" type="ORF">DHEL01_v208126</name>
</gene>
<proteinExistence type="predicted"/>
<dbReference type="AlphaFoldDB" id="A0A2P5HTE5"/>
<sequence>MSAPDPDSPGDRLVIALDFGTTFSGVAYAFDVLGKEAEIIPIQEWPGLEGYRQPKVPTLIMYDENDSSKFKWGGQVNWRDPAVRGVKLLLDPDQPLPAFFRGSRAEMDLPDLPKAPVDVVADYLRAIYNHAVSVIESSVIRAYAQSCPRAFVLTVPAAWSDKAKDLTAKAAEKAGIHPITLIKEPEAAALQSLTTHDHGIKANAGGGTVDLITYKIKKLEPRPELAELVPGNSGMAGSLGLNRRFEFAVRAVVGEEQFVNLKKTVGWSKALLDFDKNIKTAFNGDTRVKHYVSFPMARLRDDSEKHILGNCWEMSGLSSKKFNDWWKFRSTVPV</sequence>
<evidence type="ECO:0000313" key="2">
    <source>
        <dbReference type="Proteomes" id="UP000094444"/>
    </source>
</evidence>
<protein>
    <recommendedName>
        <fullName evidence="3">Hsp70-like protein</fullName>
    </recommendedName>
</protein>
<dbReference type="PANTHER" id="PTHR14187:SF5">
    <property type="entry name" value="HEAT SHOCK 70 KDA PROTEIN 12A"/>
    <property type="match status" value="1"/>
</dbReference>
<dbReference type="InterPro" id="IPR043129">
    <property type="entry name" value="ATPase_NBD"/>
</dbReference>
<dbReference type="CDD" id="cd10170">
    <property type="entry name" value="ASKHA_NBD_HSP70"/>
    <property type="match status" value="1"/>
</dbReference>
<comment type="caution">
    <text evidence="1">The sequence shown here is derived from an EMBL/GenBank/DDBJ whole genome shotgun (WGS) entry which is preliminary data.</text>
</comment>
<dbReference type="OrthoDB" id="5332281at2759"/>
<organism evidence="1 2">
    <name type="scientific">Diaporthe helianthi</name>
    <dbReference type="NCBI Taxonomy" id="158607"/>
    <lineage>
        <taxon>Eukaryota</taxon>
        <taxon>Fungi</taxon>
        <taxon>Dikarya</taxon>
        <taxon>Ascomycota</taxon>
        <taxon>Pezizomycotina</taxon>
        <taxon>Sordariomycetes</taxon>
        <taxon>Sordariomycetidae</taxon>
        <taxon>Diaporthales</taxon>
        <taxon>Diaporthaceae</taxon>
        <taxon>Diaporthe</taxon>
    </lineage>
</organism>
<dbReference type="Proteomes" id="UP000094444">
    <property type="component" value="Unassembled WGS sequence"/>
</dbReference>
<evidence type="ECO:0008006" key="3">
    <source>
        <dbReference type="Google" id="ProtNLM"/>
    </source>
</evidence>
<dbReference type="PANTHER" id="PTHR14187">
    <property type="entry name" value="ALPHA KINASE/ELONGATION FACTOR 2 KINASE"/>
    <property type="match status" value="1"/>
</dbReference>